<feature type="chain" id="PRO_5042530322" evidence="1">
    <location>
        <begin position="17"/>
        <end position="202"/>
    </location>
</feature>
<dbReference type="RefSeq" id="XP_060278412.1">
    <property type="nucleotide sequence ID" value="XM_060423332.1"/>
</dbReference>
<dbReference type="GeneID" id="85306519"/>
<feature type="signal peptide" evidence="1">
    <location>
        <begin position="1"/>
        <end position="16"/>
    </location>
</feature>
<sequence length="202" mass="21927">MRVINMLLIGAGLVAALPAANQPATTDVIEHHVQHPNGTVVSVFEMRPRISAPPTTTPVNNPRRAVNWFVMSKWDKKYGMCGATTWDPKTGTRSPLISDCVAVAAHVADSATGYYAVRGFGDDAGTFQGLLYSGSCYFGIRPKTAADAGITYAWYIGTQDIQDLIRDSISQFGKKGRVSVEGDMSCKNDESVMDVHWGIYGY</sequence>
<keyword evidence="1" id="KW-0732">Signal</keyword>
<gene>
    <name evidence="3" type="ORF">QBC33DRAFT_290217</name>
</gene>
<dbReference type="Proteomes" id="UP001244011">
    <property type="component" value="Unassembled WGS sequence"/>
</dbReference>
<organism evidence="3 4">
    <name type="scientific">Phialemonium atrogriseum</name>
    <dbReference type="NCBI Taxonomy" id="1093897"/>
    <lineage>
        <taxon>Eukaryota</taxon>
        <taxon>Fungi</taxon>
        <taxon>Dikarya</taxon>
        <taxon>Ascomycota</taxon>
        <taxon>Pezizomycotina</taxon>
        <taxon>Sordariomycetes</taxon>
        <taxon>Sordariomycetidae</taxon>
        <taxon>Cephalothecales</taxon>
        <taxon>Cephalothecaceae</taxon>
        <taxon>Phialemonium</taxon>
    </lineage>
</organism>
<protein>
    <submittedName>
        <fullName evidence="3">Necrosis-inducing factor-domain-containing protein</fullName>
    </submittedName>
</protein>
<evidence type="ECO:0000259" key="2">
    <source>
        <dbReference type="Pfam" id="PF14856"/>
    </source>
</evidence>
<dbReference type="EMBL" id="MU839041">
    <property type="protein sequence ID" value="KAK1762199.1"/>
    <property type="molecule type" value="Genomic_DNA"/>
</dbReference>
<evidence type="ECO:0000313" key="4">
    <source>
        <dbReference type="Proteomes" id="UP001244011"/>
    </source>
</evidence>
<accession>A0AAJ0BSB2</accession>
<comment type="caution">
    <text evidence="3">The sequence shown here is derived from an EMBL/GenBank/DDBJ whole genome shotgun (WGS) entry which is preliminary data.</text>
</comment>
<name>A0AAJ0BSB2_9PEZI</name>
<dbReference type="AlphaFoldDB" id="A0AAJ0BSB2"/>
<evidence type="ECO:0000256" key="1">
    <source>
        <dbReference type="SAM" id="SignalP"/>
    </source>
</evidence>
<feature type="domain" description="Ecp2 effector protein-like" evidence="2">
    <location>
        <begin position="80"/>
        <end position="186"/>
    </location>
</feature>
<keyword evidence="4" id="KW-1185">Reference proteome</keyword>
<dbReference type="InterPro" id="IPR029226">
    <property type="entry name" value="Ecp2-like"/>
</dbReference>
<reference evidence="3" key="1">
    <citation type="submission" date="2023-06" db="EMBL/GenBank/DDBJ databases">
        <title>Genome-scale phylogeny and comparative genomics of the fungal order Sordariales.</title>
        <authorList>
            <consortium name="Lawrence Berkeley National Laboratory"/>
            <person name="Hensen N."/>
            <person name="Bonometti L."/>
            <person name="Westerberg I."/>
            <person name="Brannstrom I.O."/>
            <person name="Guillou S."/>
            <person name="Cros-Aarteil S."/>
            <person name="Calhoun S."/>
            <person name="Haridas S."/>
            <person name="Kuo A."/>
            <person name="Mondo S."/>
            <person name="Pangilinan J."/>
            <person name="Riley R."/>
            <person name="Labutti K."/>
            <person name="Andreopoulos B."/>
            <person name="Lipzen A."/>
            <person name="Chen C."/>
            <person name="Yanf M."/>
            <person name="Daum C."/>
            <person name="Ng V."/>
            <person name="Clum A."/>
            <person name="Steindorff A."/>
            <person name="Ohm R."/>
            <person name="Martin F."/>
            <person name="Silar P."/>
            <person name="Natvig D."/>
            <person name="Lalanne C."/>
            <person name="Gautier V."/>
            <person name="Ament-Velasquez S.L."/>
            <person name="Kruys A."/>
            <person name="Hutchinson M.I."/>
            <person name="Powell A.J."/>
            <person name="Barry K."/>
            <person name="Miller A.N."/>
            <person name="Grigoriev I.V."/>
            <person name="Debuchy R."/>
            <person name="Gladieux P."/>
            <person name="Thoren M.H."/>
            <person name="Johannesson H."/>
        </authorList>
    </citation>
    <scope>NUCLEOTIDE SEQUENCE</scope>
    <source>
        <strain evidence="3">8032-3</strain>
    </source>
</reference>
<dbReference type="Pfam" id="PF14856">
    <property type="entry name" value="Hce2"/>
    <property type="match status" value="1"/>
</dbReference>
<proteinExistence type="predicted"/>
<evidence type="ECO:0000313" key="3">
    <source>
        <dbReference type="EMBL" id="KAK1762199.1"/>
    </source>
</evidence>